<dbReference type="Pfam" id="PF05462">
    <property type="entry name" value="Dicty_CAR"/>
    <property type="match status" value="1"/>
</dbReference>
<dbReference type="GO" id="GO:0007189">
    <property type="term" value="P:adenylate cyclase-activating G protein-coupled receptor signaling pathway"/>
    <property type="evidence" value="ECO:0007669"/>
    <property type="project" value="TreeGrafter"/>
</dbReference>
<dbReference type="Proteomes" id="UP000322899">
    <property type="component" value="Unassembled WGS sequence"/>
</dbReference>
<dbReference type="SUPFAM" id="SSF81321">
    <property type="entry name" value="Family A G protein-coupled receptor-like"/>
    <property type="match status" value="1"/>
</dbReference>
<dbReference type="PRINTS" id="PR02001">
    <property type="entry name" value="GCR1CAMPR"/>
</dbReference>
<feature type="compositionally biased region" description="Gly residues" evidence="8">
    <location>
        <begin position="307"/>
        <end position="319"/>
    </location>
</feature>
<dbReference type="PRINTS" id="PR02000">
    <property type="entry name" value="GCR1PLANT"/>
</dbReference>
<feature type="region of interest" description="Disordered" evidence="8">
    <location>
        <begin position="301"/>
        <end position="324"/>
    </location>
</feature>
<evidence type="ECO:0000313" key="15">
    <source>
        <dbReference type="Proteomes" id="UP000323011"/>
    </source>
</evidence>
<evidence type="ECO:0000256" key="9">
    <source>
        <dbReference type="SAM" id="Phobius"/>
    </source>
</evidence>
<feature type="transmembrane region" description="Helical" evidence="9">
    <location>
        <begin position="12"/>
        <end position="34"/>
    </location>
</feature>
<feature type="region of interest" description="Disordered" evidence="8">
    <location>
        <begin position="402"/>
        <end position="434"/>
    </location>
</feature>
<dbReference type="EMBL" id="VLTL01000140">
    <property type="protein sequence ID" value="KAA0158904.1"/>
    <property type="molecule type" value="Genomic_DNA"/>
</dbReference>
<dbReference type="GO" id="GO:0007166">
    <property type="term" value="P:cell surface receptor signaling pathway"/>
    <property type="evidence" value="ECO:0007669"/>
    <property type="project" value="InterPro"/>
</dbReference>
<evidence type="ECO:0000313" key="11">
    <source>
        <dbReference type="EMBL" id="KAA0148097.1"/>
    </source>
</evidence>
<comment type="caution">
    <text evidence="11">The sequence shown here is derived from an EMBL/GenBank/DDBJ whole genome shotgun (WGS) entry which is preliminary data.</text>
</comment>
<dbReference type="GO" id="GO:0004930">
    <property type="term" value="F:G protein-coupled receptor activity"/>
    <property type="evidence" value="ECO:0007669"/>
    <property type="project" value="UniProtKB-KW"/>
</dbReference>
<dbReference type="InterPro" id="IPR022343">
    <property type="entry name" value="GCR1-cAMP_receptor"/>
</dbReference>
<evidence type="ECO:0000313" key="14">
    <source>
        <dbReference type="Proteomes" id="UP000322899"/>
    </source>
</evidence>
<dbReference type="EMBL" id="VLTO01000047">
    <property type="protein sequence ID" value="KAA0172511.1"/>
    <property type="molecule type" value="Genomic_DNA"/>
</dbReference>
<evidence type="ECO:0000313" key="16">
    <source>
        <dbReference type="Proteomes" id="UP000324907"/>
    </source>
</evidence>
<feature type="domain" description="G-protein coupled receptors family 2 profile 2" evidence="10">
    <location>
        <begin position="7"/>
        <end position="273"/>
    </location>
</feature>
<accession>A0A5A8C617</accession>
<evidence type="ECO:0000256" key="3">
    <source>
        <dbReference type="ARBA" id="ARBA00022989"/>
    </source>
</evidence>
<keyword evidence="15" id="KW-1185">Reference proteome</keyword>
<keyword evidence="6" id="KW-0675">Receptor</keyword>
<keyword evidence="7" id="KW-0807">Transducer</keyword>
<dbReference type="PROSITE" id="PS50261">
    <property type="entry name" value="G_PROTEIN_RECEP_F2_4"/>
    <property type="match status" value="1"/>
</dbReference>
<feature type="compositionally biased region" description="Gly residues" evidence="8">
    <location>
        <begin position="336"/>
        <end position="348"/>
    </location>
</feature>
<dbReference type="GO" id="GO:0005886">
    <property type="term" value="C:plasma membrane"/>
    <property type="evidence" value="ECO:0007669"/>
    <property type="project" value="TreeGrafter"/>
</dbReference>
<sequence length="434" mass="45396">MLSPDEIVTIQTVSVFVSVLSMLGSAFIVAAYFRYTHLRKFAFKLVCILSVNDFLNQIGDFLLPSSEVLADVSDPSGGPLCQAQSWMESFFEISSPMWTTAIAATLYMSVIQRRSSDAIEGSFKYMVLVCVGLPLLLTVIPGALGYYGVAGAWCWIAEAHSEWRLYQFFLPLLACILFNGFVYFRVVCAIRETVRATEEGSGGARDPAAQQMRLVVGRLLRYPLILVIVWFFAMVNRATEAASGQSIFWLYLLQKLFSSSQGFLNALAYGFSAGVQEAVSADIALLCPCLVGGGGAEPLPSPAGPRGFRGGGGGAGAGAGQSRLERDLSRMDSGPSIGGAHSGGAGAGGGAGDLDAYGRDGTSSSGDLVGAYGVEIAYDDESQLELGAAAVSGVTVNPVAGMPAGSASAGARRDGTTVPSMEERVRAASGDSGV</sequence>
<evidence type="ECO:0000256" key="7">
    <source>
        <dbReference type="ARBA" id="ARBA00023224"/>
    </source>
</evidence>
<keyword evidence="2 9" id="KW-0812">Transmembrane</keyword>
<dbReference type="Proteomes" id="UP000324907">
    <property type="component" value="Unassembled WGS sequence"/>
</dbReference>
<evidence type="ECO:0000313" key="13">
    <source>
        <dbReference type="EMBL" id="KAA0172511.1"/>
    </source>
</evidence>
<proteinExistence type="predicted"/>
<feature type="transmembrane region" description="Helical" evidence="9">
    <location>
        <begin position="123"/>
        <end position="148"/>
    </location>
</feature>
<evidence type="ECO:0000313" key="12">
    <source>
        <dbReference type="EMBL" id="KAA0158904.1"/>
    </source>
</evidence>
<protein>
    <recommendedName>
        <fullName evidence="10">G-protein coupled receptors family 2 profile 2 domain-containing protein</fullName>
    </recommendedName>
</protein>
<dbReference type="Proteomes" id="UP000323011">
    <property type="component" value="Unassembled WGS sequence"/>
</dbReference>
<evidence type="ECO:0000256" key="5">
    <source>
        <dbReference type="ARBA" id="ARBA00023136"/>
    </source>
</evidence>
<dbReference type="InterPro" id="IPR022340">
    <property type="entry name" value="GPCR_GCR1_put"/>
</dbReference>
<evidence type="ECO:0000259" key="10">
    <source>
        <dbReference type="PROSITE" id="PS50261"/>
    </source>
</evidence>
<dbReference type="InterPro" id="IPR017981">
    <property type="entry name" value="GPCR_2-like_7TM"/>
</dbReference>
<keyword evidence="3 9" id="KW-1133">Transmembrane helix</keyword>
<evidence type="ECO:0000256" key="6">
    <source>
        <dbReference type="ARBA" id="ARBA00023170"/>
    </source>
</evidence>
<feature type="transmembrane region" description="Helical" evidence="9">
    <location>
        <begin position="219"/>
        <end position="235"/>
    </location>
</feature>
<evidence type="ECO:0000256" key="8">
    <source>
        <dbReference type="SAM" id="MobiDB-lite"/>
    </source>
</evidence>
<name>A0A5A8C617_CAFRO</name>
<reference evidence="14 15" key="1">
    <citation type="submission" date="2019-07" db="EMBL/GenBank/DDBJ databases">
        <title>Genomes of Cafeteria roenbergensis.</title>
        <authorList>
            <person name="Fischer M.G."/>
            <person name="Hackl T."/>
            <person name="Roman M."/>
        </authorList>
    </citation>
    <scope>NUCLEOTIDE SEQUENCE [LARGE SCALE GENOMIC DNA]</scope>
    <source>
        <strain evidence="11 15">BVI</strain>
        <strain evidence="13 14">E4-10P</strain>
        <strain evidence="12 16">RCC970-E3</strain>
    </source>
</reference>
<evidence type="ECO:0000256" key="1">
    <source>
        <dbReference type="ARBA" id="ARBA00004141"/>
    </source>
</evidence>
<feature type="compositionally biased region" description="Basic and acidic residues" evidence="8">
    <location>
        <begin position="411"/>
        <end position="426"/>
    </location>
</feature>
<dbReference type="OrthoDB" id="100006at2759"/>
<dbReference type="Gene3D" id="1.20.1070.10">
    <property type="entry name" value="Rhodopsin 7-helix transmembrane proteins"/>
    <property type="match status" value="1"/>
</dbReference>
<dbReference type="PANTHER" id="PTHR23112">
    <property type="entry name" value="G PROTEIN-COUPLED RECEPTOR 157-RELATED"/>
    <property type="match status" value="1"/>
</dbReference>
<evidence type="ECO:0000256" key="4">
    <source>
        <dbReference type="ARBA" id="ARBA00023040"/>
    </source>
</evidence>
<feature type="transmembrane region" description="Helical" evidence="9">
    <location>
        <begin position="168"/>
        <end position="186"/>
    </location>
</feature>
<keyword evidence="5 9" id="KW-0472">Membrane</keyword>
<feature type="region of interest" description="Disordered" evidence="8">
    <location>
        <begin position="329"/>
        <end position="348"/>
    </location>
</feature>
<dbReference type="EMBL" id="VLTN01000057">
    <property type="protein sequence ID" value="KAA0148097.1"/>
    <property type="molecule type" value="Genomic_DNA"/>
</dbReference>
<dbReference type="AlphaFoldDB" id="A0A5A8C617"/>
<keyword evidence="4" id="KW-0297">G-protein coupled receptor</keyword>
<organism evidence="11 15">
    <name type="scientific">Cafeteria roenbergensis</name>
    <name type="common">Marine flagellate</name>
    <dbReference type="NCBI Taxonomy" id="33653"/>
    <lineage>
        <taxon>Eukaryota</taxon>
        <taxon>Sar</taxon>
        <taxon>Stramenopiles</taxon>
        <taxon>Bigyra</taxon>
        <taxon>Opalozoa</taxon>
        <taxon>Bicosoecida</taxon>
        <taxon>Cafeteriaceae</taxon>
        <taxon>Cafeteria</taxon>
    </lineage>
</organism>
<dbReference type="PANTHER" id="PTHR23112:SF0">
    <property type="entry name" value="TRANSMEMBRANE PROTEIN 116"/>
    <property type="match status" value="1"/>
</dbReference>
<gene>
    <name evidence="13" type="ORF">FNF27_05986</name>
    <name evidence="12" type="ORF">FNF28_06044</name>
    <name evidence="11" type="ORF">FNF29_06892</name>
</gene>
<comment type="subcellular location">
    <subcellularLocation>
        <location evidence="1">Membrane</location>
        <topology evidence="1">Multi-pass membrane protein</topology>
    </subcellularLocation>
</comment>
<evidence type="ECO:0000256" key="2">
    <source>
        <dbReference type="ARBA" id="ARBA00022692"/>
    </source>
</evidence>